<dbReference type="Pfam" id="PF00408">
    <property type="entry name" value="PGM_PMM_IV"/>
    <property type="match status" value="1"/>
</dbReference>
<dbReference type="SUPFAM" id="SSF55957">
    <property type="entry name" value="Phosphoglucomutase, C-terminal domain"/>
    <property type="match status" value="1"/>
</dbReference>
<dbReference type="InterPro" id="IPR005843">
    <property type="entry name" value="A-D-PHexomutase_C"/>
</dbReference>
<reference evidence="2" key="1">
    <citation type="journal article" date="2015" name="Nature">
        <title>Complex archaea that bridge the gap between prokaryotes and eukaryotes.</title>
        <authorList>
            <person name="Spang A."/>
            <person name="Saw J.H."/>
            <person name="Jorgensen S.L."/>
            <person name="Zaremba-Niedzwiedzka K."/>
            <person name="Martijn J."/>
            <person name="Lind A.E."/>
            <person name="van Eijk R."/>
            <person name="Schleper C."/>
            <person name="Guy L."/>
            <person name="Ettema T.J."/>
        </authorList>
    </citation>
    <scope>NUCLEOTIDE SEQUENCE</scope>
</reference>
<feature type="domain" description="Alpha-D-phosphohexomutase C-terminal" evidence="1">
    <location>
        <begin position="351"/>
        <end position="413"/>
    </location>
</feature>
<evidence type="ECO:0000259" key="1">
    <source>
        <dbReference type="Pfam" id="PF00408"/>
    </source>
</evidence>
<dbReference type="Pfam" id="PF13481">
    <property type="entry name" value="AAA_25"/>
    <property type="match status" value="1"/>
</dbReference>
<dbReference type="InterPro" id="IPR027417">
    <property type="entry name" value="P-loop_NTPase"/>
</dbReference>
<dbReference type="Gene3D" id="3.40.50.300">
    <property type="entry name" value="P-loop containing nucleotide triphosphate hydrolases"/>
    <property type="match status" value="1"/>
</dbReference>
<dbReference type="EMBL" id="LAZR01023218">
    <property type="protein sequence ID" value="KKL79275.1"/>
    <property type="molecule type" value="Genomic_DNA"/>
</dbReference>
<protein>
    <recommendedName>
        <fullName evidence="1">Alpha-D-phosphohexomutase C-terminal domain-containing protein</fullName>
    </recommendedName>
</protein>
<dbReference type="Gene3D" id="3.30.310.50">
    <property type="entry name" value="Alpha-D-phosphohexomutase, C-terminal domain"/>
    <property type="match status" value="1"/>
</dbReference>
<accession>A0A0F9HC81</accession>
<organism evidence="2">
    <name type="scientific">marine sediment metagenome</name>
    <dbReference type="NCBI Taxonomy" id="412755"/>
    <lineage>
        <taxon>unclassified sequences</taxon>
        <taxon>metagenomes</taxon>
        <taxon>ecological metagenomes</taxon>
    </lineage>
</organism>
<comment type="caution">
    <text evidence="2">The sequence shown here is derived from an EMBL/GenBank/DDBJ whole genome shotgun (WGS) entry which is preliminary data.</text>
</comment>
<name>A0A0F9HC81_9ZZZZ</name>
<gene>
    <name evidence="2" type="ORF">LCGC14_2016450</name>
</gene>
<dbReference type="SUPFAM" id="SSF52540">
    <property type="entry name" value="P-loop containing nucleoside triphosphate hydrolases"/>
    <property type="match status" value="1"/>
</dbReference>
<dbReference type="AlphaFoldDB" id="A0A0F9HC81"/>
<feature type="non-terminal residue" evidence="2">
    <location>
        <position position="1"/>
    </location>
</feature>
<evidence type="ECO:0000313" key="2">
    <source>
        <dbReference type="EMBL" id="KKL79275.1"/>
    </source>
</evidence>
<sequence>ISQPRASELMWEHWNPRCNPPWGEDEHDHLEQKIRNAYRYNTSPPGNLTPEYRTAKAKLLFEPQDTGPKDSDEKTVGRFRFVSRAGMEHIEPPEWIIKDLLPDESYAILFGPWGSFKTFVALDMALSIACGFPVDSTWEVVQPGPVLFALSEGRSSITKRVTGWESLHFAGAMVSDFVLVDPVPTTTVSEEALDAFVGEALRRHPNGYKAVFIDTLGRAMEGADENSQRDASAMTTLAHRLRHDLGGSVLALHHTGHQDDRRPRGSSVIGADADTMVRVARRGKDRLVRLHMTKQKDAPEWDKPRLVRLHDVRTSLGASTLVAGPPTEEDLKEKTREQEAAVMEVLDREVKAILAAVTAAYVDRPGARIDDADGVRVDLAEGWVHVRASNTEDIMRITAEAPPGGAAEAMAREARMIVDGILGESGE</sequence>
<proteinExistence type="predicted"/>
<dbReference type="GO" id="GO:0016868">
    <property type="term" value="F:intramolecular phosphotransferase activity"/>
    <property type="evidence" value="ECO:0007669"/>
    <property type="project" value="InterPro"/>
</dbReference>
<dbReference type="InterPro" id="IPR036900">
    <property type="entry name" value="A-D-PHexomutase_C_sf"/>
</dbReference>